<keyword evidence="6" id="KW-1185">Reference proteome</keyword>
<evidence type="ECO:0000256" key="1">
    <source>
        <dbReference type="ARBA" id="ARBA00023015"/>
    </source>
</evidence>
<dbReference type="Gene3D" id="1.10.10.10">
    <property type="entry name" value="Winged helix-like DNA-binding domain superfamily/Winged helix DNA-binding domain"/>
    <property type="match status" value="1"/>
</dbReference>
<dbReference type="InterPro" id="IPR036388">
    <property type="entry name" value="WH-like_DNA-bd_sf"/>
</dbReference>
<proteinExistence type="predicted"/>
<protein>
    <recommendedName>
        <fullName evidence="4">HTH luxR-type domain-containing protein</fullName>
    </recommendedName>
</protein>
<dbReference type="EMBL" id="VIRV01000014">
    <property type="protein sequence ID" value="MBY0759349.1"/>
    <property type="molecule type" value="Genomic_DNA"/>
</dbReference>
<dbReference type="InterPro" id="IPR011990">
    <property type="entry name" value="TPR-like_helical_dom_sf"/>
</dbReference>
<dbReference type="Pfam" id="PF00196">
    <property type="entry name" value="GerE"/>
    <property type="match status" value="1"/>
</dbReference>
<dbReference type="Gene3D" id="1.25.40.10">
    <property type="entry name" value="Tetratricopeptide repeat domain"/>
    <property type="match status" value="1"/>
</dbReference>
<keyword evidence="3" id="KW-0804">Transcription</keyword>
<feature type="domain" description="HTH luxR-type" evidence="4">
    <location>
        <begin position="716"/>
        <end position="781"/>
    </location>
</feature>
<gene>
    <name evidence="5" type="ORF">FLB61_09680</name>
</gene>
<dbReference type="PROSITE" id="PS50043">
    <property type="entry name" value="HTH_LUXR_2"/>
    <property type="match status" value="1"/>
</dbReference>
<dbReference type="SMART" id="SM00421">
    <property type="entry name" value="HTH_LUXR"/>
    <property type="match status" value="1"/>
</dbReference>
<dbReference type="SUPFAM" id="SSF46894">
    <property type="entry name" value="C-terminal effector domain of the bipartite response regulators"/>
    <property type="match status" value="1"/>
</dbReference>
<keyword evidence="2" id="KW-0238">DNA-binding</keyword>
<dbReference type="InterPro" id="IPR000792">
    <property type="entry name" value="Tscrpt_reg_LuxR_C"/>
</dbReference>
<dbReference type="PANTHER" id="PTHR44688">
    <property type="entry name" value="DNA-BINDING TRANSCRIPTIONAL ACTIVATOR DEVR_DOSR"/>
    <property type="match status" value="1"/>
</dbReference>
<dbReference type="InterPro" id="IPR016032">
    <property type="entry name" value="Sig_transdc_resp-reg_C-effctor"/>
</dbReference>
<sequence length="783" mass="93044">MGLNDTVRVDKTGPVEEMIERSAVICLYGISGIGKKTLVRMMLEKHSEVYPLICSMEDLSPVPREERQGKACTWYLVRPLEERPYPGLNEKFWDFLRKVPREDKVILATGGKLPEELLEFFWNGVMDIVYPNTFWFTRTETYRYIKAQKSRLDCEQAYRFTGGWAGCLALMVRILRQYPDRWSTKELWSRYEIRQYIRKQILDRLPEDEKKLLQERAAFPRLDRELVSLLWEDAQEELEENLFVRGIMVFVPEQKYWYIQPIIRLEIPAVIDEKRCQKAIWWYEKKGYAAEAIECCLRMKDQARLRECLIRNFTKVPFLPYLPKLDVGRPDTPELFYIRWMEVFFRQDTAEMRKWYKRAEACLKWAERTGRQREMWKEVFFNIAYTNPEISMDEWMGLLEKLIDPGKPIRLYDMPGEAVSWLSGLRDLSELFSKSKEQESHYRKVWFACLSEENRLGYEIARTEYLYQTDQIAREPERALNLLPLQSSWKIRVGILFLMYLFVEGSREKGIISEKMGPLLESLKHEEDEICRYNSMSLYYLAEARAGEKEHLVRWFRDTGGEIVNKAGKTKLHLMAAVKVHLFLGNYDAARKALDLFLPYVEKNKIWKYWAEALFQRALVEKELGSDTAAMRYLAESFRIAEPFRYVYIYIGYGKKGEKLLCDYREWVEAGTVTVQKRKKKYYYRNVKTMPLLDWLDFIIRKAGKNQGKYLEERMGGKRQEVLTETEKLIFQYLDRGYSNSEIAEKMNVKITTVKSHIYNIYKKLGVSTRAQALSIGKEREIY</sequence>
<comment type="caution">
    <text evidence="5">The sequence shown here is derived from an EMBL/GenBank/DDBJ whole genome shotgun (WGS) entry which is preliminary data.</text>
</comment>
<dbReference type="Proteomes" id="UP000779049">
    <property type="component" value="Unassembled WGS sequence"/>
</dbReference>
<name>A0ABS7L8H7_9FIRM</name>
<evidence type="ECO:0000313" key="6">
    <source>
        <dbReference type="Proteomes" id="UP000779049"/>
    </source>
</evidence>
<keyword evidence="1" id="KW-0805">Transcription regulation</keyword>
<dbReference type="CDD" id="cd06170">
    <property type="entry name" value="LuxR_C_like"/>
    <property type="match status" value="1"/>
</dbReference>
<dbReference type="InterPro" id="IPR027417">
    <property type="entry name" value="P-loop_NTPase"/>
</dbReference>
<reference evidence="5 6" key="1">
    <citation type="journal article" date="2020" name="New Microbes New Infect">
        <title>Sellimonas caecigallum sp. nov., description and genome sequence of a new member of the Sellimonas genus isolated from the cecum of feral chicken.</title>
        <authorList>
            <person name="Wongkuna S."/>
            <person name="Ghimire S."/>
            <person name="Antony L."/>
            <person name="Chankhamhaengdecha S."/>
            <person name="Janvilisri T."/>
            <person name="Scaria J."/>
        </authorList>
    </citation>
    <scope>NUCLEOTIDE SEQUENCE [LARGE SCALE GENOMIC DNA]</scope>
    <source>
        <strain evidence="5 6">SW451</strain>
    </source>
</reference>
<dbReference type="SUPFAM" id="SSF52540">
    <property type="entry name" value="P-loop containing nucleoside triphosphate hydrolases"/>
    <property type="match status" value="1"/>
</dbReference>
<dbReference type="PROSITE" id="PS00622">
    <property type="entry name" value="HTH_LUXR_1"/>
    <property type="match status" value="1"/>
</dbReference>
<evidence type="ECO:0000313" key="5">
    <source>
        <dbReference type="EMBL" id="MBY0759349.1"/>
    </source>
</evidence>
<evidence type="ECO:0000256" key="3">
    <source>
        <dbReference type="ARBA" id="ARBA00023163"/>
    </source>
</evidence>
<dbReference type="RefSeq" id="WP_221920013.1">
    <property type="nucleotide sequence ID" value="NZ_CP173660.1"/>
</dbReference>
<accession>A0ABS7L8H7</accession>
<dbReference type="PANTHER" id="PTHR44688:SF16">
    <property type="entry name" value="DNA-BINDING TRANSCRIPTIONAL ACTIVATOR DEVR_DOSR"/>
    <property type="match status" value="1"/>
</dbReference>
<evidence type="ECO:0000259" key="4">
    <source>
        <dbReference type="PROSITE" id="PS50043"/>
    </source>
</evidence>
<dbReference type="PRINTS" id="PR00038">
    <property type="entry name" value="HTHLUXR"/>
</dbReference>
<organism evidence="5 6">
    <name type="scientific">Sellimonas caecigallum</name>
    <dbReference type="NCBI Taxonomy" id="2592333"/>
    <lineage>
        <taxon>Bacteria</taxon>
        <taxon>Bacillati</taxon>
        <taxon>Bacillota</taxon>
        <taxon>Clostridia</taxon>
        <taxon>Lachnospirales</taxon>
        <taxon>Lachnospiraceae</taxon>
        <taxon>Sellimonas</taxon>
    </lineage>
</organism>
<evidence type="ECO:0000256" key="2">
    <source>
        <dbReference type="ARBA" id="ARBA00023125"/>
    </source>
</evidence>